<feature type="region of interest" description="Disordered" evidence="1">
    <location>
        <begin position="22"/>
        <end position="71"/>
    </location>
</feature>
<dbReference type="PROSITE" id="PS51257">
    <property type="entry name" value="PROKAR_LIPOPROTEIN"/>
    <property type="match status" value="1"/>
</dbReference>
<comment type="caution">
    <text evidence="2">The sequence shown here is derived from an EMBL/GenBank/DDBJ whole genome shotgun (WGS) entry which is preliminary data.</text>
</comment>
<dbReference type="AlphaFoldDB" id="A0A7V0LTE3"/>
<evidence type="ECO:0000256" key="1">
    <source>
        <dbReference type="SAM" id="MobiDB-lite"/>
    </source>
</evidence>
<feature type="compositionally biased region" description="Basic and acidic residues" evidence="1">
    <location>
        <begin position="41"/>
        <end position="50"/>
    </location>
</feature>
<sequence length="71" mass="7534">MKKLLVIALILGIAGIGCKKAKKEEAAQPPTTEQVAPAETTKVETTKVETTEAQQPAQTEEAQEKAEEAGK</sequence>
<name>A0A7V0LTE3_UNCW3</name>
<accession>A0A7V0LTE3</accession>
<proteinExistence type="predicted"/>
<feature type="compositionally biased region" description="Basic and acidic residues" evidence="1">
    <location>
        <begin position="62"/>
        <end position="71"/>
    </location>
</feature>
<protein>
    <submittedName>
        <fullName evidence="2">Uncharacterized protein</fullName>
    </submittedName>
</protein>
<organism evidence="2">
    <name type="scientific">candidate division WOR-3 bacterium</name>
    <dbReference type="NCBI Taxonomy" id="2052148"/>
    <lineage>
        <taxon>Bacteria</taxon>
        <taxon>Bacteria division WOR-3</taxon>
    </lineage>
</organism>
<feature type="compositionally biased region" description="Low complexity" evidence="1">
    <location>
        <begin position="51"/>
        <end position="60"/>
    </location>
</feature>
<evidence type="ECO:0000313" key="2">
    <source>
        <dbReference type="EMBL" id="HDL59877.1"/>
    </source>
</evidence>
<reference evidence="2" key="1">
    <citation type="journal article" date="2020" name="mSystems">
        <title>Genome- and Community-Level Interaction Insights into Carbon Utilization and Element Cycling Functions of Hydrothermarchaeota in Hydrothermal Sediment.</title>
        <authorList>
            <person name="Zhou Z."/>
            <person name="Liu Y."/>
            <person name="Xu W."/>
            <person name="Pan J."/>
            <person name="Luo Z.H."/>
            <person name="Li M."/>
        </authorList>
    </citation>
    <scope>NUCLEOTIDE SEQUENCE [LARGE SCALE GENOMIC DNA]</scope>
    <source>
        <strain evidence="2">HyVt-28</strain>
    </source>
</reference>
<dbReference type="Proteomes" id="UP000886381">
    <property type="component" value="Unassembled WGS sequence"/>
</dbReference>
<dbReference type="EMBL" id="DRDR01000015">
    <property type="protein sequence ID" value="HDL59877.1"/>
    <property type="molecule type" value="Genomic_DNA"/>
</dbReference>
<gene>
    <name evidence="2" type="ORF">ENH14_00310</name>
</gene>